<dbReference type="GO" id="GO:0002189">
    <property type="term" value="C:ribose phosphate diphosphokinase complex"/>
    <property type="evidence" value="ECO:0007669"/>
    <property type="project" value="TreeGrafter"/>
</dbReference>
<evidence type="ECO:0000256" key="2">
    <source>
        <dbReference type="SAM" id="MobiDB-lite"/>
    </source>
</evidence>
<dbReference type="GO" id="GO:0005737">
    <property type="term" value="C:cytoplasm"/>
    <property type="evidence" value="ECO:0007669"/>
    <property type="project" value="TreeGrafter"/>
</dbReference>
<gene>
    <name evidence="3" type="ORF">Sjap_004937</name>
</gene>
<dbReference type="GO" id="GO:0006164">
    <property type="term" value="P:purine nucleotide biosynthetic process"/>
    <property type="evidence" value="ECO:0007669"/>
    <property type="project" value="TreeGrafter"/>
</dbReference>
<feature type="region of interest" description="Disordered" evidence="2">
    <location>
        <begin position="53"/>
        <end position="86"/>
    </location>
</feature>
<dbReference type="PANTHER" id="PTHR10210">
    <property type="entry name" value="RIBOSE-PHOSPHATE DIPHOSPHOKINASE FAMILY MEMBER"/>
    <property type="match status" value="1"/>
</dbReference>
<keyword evidence="4" id="KW-1185">Reference proteome</keyword>
<dbReference type="EMBL" id="JBBNAE010000002">
    <property type="protein sequence ID" value="KAK9145034.1"/>
    <property type="molecule type" value="Genomic_DNA"/>
</dbReference>
<dbReference type="GO" id="GO:0000287">
    <property type="term" value="F:magnesium ion binding"/>
    <property type="evidence" value="ECO:0007669"/>
    <property type="project" value="InterPro"/>
</dbReference>
<protein>
    <submittedName>
        <fullName evidence="3">Uncharacterized protein</fullName>
    </submittedName>
</protein>
<reference evidence="3 4" key="1">
    <citation type="submission" date="2024-01" db="EMBL/GenBank/DDBJ databases">
        <title>Genome assemblies of Stephania.</title>
        <authorList>
            <person name="Yang L."/>
        </authorList>
    </citation>
    <scope>NUCLEOTIDE SEQUENCE [LARGE SCALE GENOMIC DNA]</scope>
    <source>
        <strain evidence="3">QJT</strain>
        <tissue evidence="3">Leaf</tissue>
    </source>
</reference>
<sequence>MGGNSIIIVGGANMEGWGKVLEERELEVVRNARIVLLQREILDYVNIQVAKSHQHSKSGSSLQPLHKSKSTPSTPPPPPFASFPSLRDGAITEEEKRSPSLLLCESEALARKIAVLSDSIKLQSINWRYHLPTIRKNPIEIHKTVHIEPKREMIEIRIRGECRLFVASFTLVLPFFPTGSFERMDEEGDVATAFTMARILSNIPISRGGPTSLVIYDIHALQLEKRDGTPKDQLSSIKQTLKELQCKREE</sequence>
<proteinExistence type="inferred from homology"/>
<dbReference type="Gene3D" id="3.40.50.2020">
    <property type="match status" value="1"/>
</dbReference>
<comment type="similarity">
    <text evidence="1">Belongs to the ribose-phosphate pyrophosphokinase family.</text>
</comment>
<organism evidence="3 4">
    <name type="scientific">Stephania japonica</name>
    <dbReference type="NCBI Taxonomy" id="461633"/>
    <lineage>
        <taxon>Eukaryota</taxon>
        <taxon>Viridiplantae</taxon>
        <taxon>Streptophyta</taxon>
        <taxon>Embryophyta</taxon>
        <taxon>Tracheophyta</taxon>
        <taxon>Spermatophyta</taxon>
        <taxon>Magnoliopsida</taxon>
        <taxon>Ranunculales</taxon>
        <taxon>Menispermaceae</taxon>
        <taxon>Menispermoideae</taxon>
        <taxon>Cissampelideae</taxon>
        <taxon>Stephania</taxon>
    </lineage>
</organism>
<dbReference type="InterPro" id="IPR005946">
    <property type="entry name" value="Rib-P_diPkinase"/>
</dbReference>
<evidence type="ECO:0000313" key="3">
    <source>
        <dbReference type="EMBL" id="KAK9145034.1"/>
    </source>
</evidence>
<evidence type="ECO:0000256" key="1">
    <source>
        <dbReference type="ARBA" id="ARBA00006478"/>
    </source>
</evidence>
<evidence type="ECO:0000313" key="4">
    <source>
        <dbReference type="Proteomes" id="UP001417504"/>
    </source>
</evidence>
<dbReference type="PANTHER" id="PTHR10210:SF34">
    <property type="entry name" value="RIBOSE-PHOSPHATE PYROPHOSPHOKINASE 4"/>
    <property type="match status" value="1"/>
</dbReference>
<comment type="caution">
    <text evidence="3">The sequence shown here is derived from an EMBL/GenBank/DDBJ whole genome shotgun (WGS) entry which is preliminary data.</text>
</comment>
<accession>A0AAP0K4G9</accession>
<dbReference type="GO" id="GO:0006015">
    <property type="term" value="P:5-phosphoribose 1-diphosphate biosynthetic process"/>
    <property type="evidence" value="ECO:0007669"/>
    <property type="project" value="TreeGrafter"/>
</dbReference>
<dbReference type="InterPro" id="IPR029057">
    <property type="entry name" value="PRTase-like"/>
</dbReference>
<name>A0AAP0K4G9_9MAGN</name>
<dbReference type="Proteomes" id="UP001417504">
    <property type="component" value="Unassembled WGS sequence"/>
</dbReference>
<dbReference type="AlphaFoldDB" id="A0AAP0K4G9"/>